<evidence type="ECO:0000256" key="1">
    <source>
        <dbReference type="ARBA" id="ARBA00010203"/>
    </source>
</evidence>
<dbReference type="InterPro" id="IPR002941">
    <property type="entry name" value="DNA_methylase_N4/N6"/>
</dbReference>
<comment type="catalytic activity">
    <reaction evidence="7">
        <text>a 2'-deoxycytidine in DNA + S-adenosyl-L-methionine = an N(4)-methyl-2'-deoxycytidine in DNA + S-adenosyl-L-homocysteine + H(+)</text>
        <dbReference type="Rhea" id="RHEA:16857"/>
        <dbReference type="Rhea" id="RHEA-COMP:11369"/>
        <dbReference type="Rhea" id="RHEA-COMP:13674"/>
        <dbReference type="ChEBI" id="CHEBI:15378"/>
        <dbReference type="ChEBI" id="CHEBI:57856"/>
        <dbReference type="ChEBI" id="CHEBI:59789"/>
        <dbReference type="ChEBI" id="CHEBI:85452"/>
        <dbReference type="ChEBI" id="CHEBI:137933"/>
        <dbReference type="EC" id="2.1.1.113"/>
    </reaction>
</comment>
<dbReference type="Proteomes" id="UP000231203">
    <property type="component" value="Unassembled WGS sequence"/>
</dbReference>
<dbReference type="InterPro" id="IPR001091">
    <property type="entry name" value="RM_Methyltransferase"/>
</dbReference>
<feature type="domain" description="DNA methylase N-4/N-6" evidence="9">
    <location>
        <begin position="24"/>
        <end position="267"/>
    </location>
</feature>
<dbReference type="EC" id="2.1.1.-" evidence="8"/>
<evidence type="ECO:0000313" key="11">
    <source>
        <dbReference type="Proteomes" id="UP000231203"/>
    </source>
</evidence>
<evidence type="ECO:0000259" key="9">
    <source>
        <dbReference type="Pfam" id="PF01555"/>
    </source>
</evidence>
<dbReference type="GO" id="GO:0008170">
    <property type="term" value="F:N-methyltransferase activity"/>
    <property type="evidence" value="ECO:0007669"/>
    <property type="project" value="InterPro"/>
</dbReference>
<gene>
    <name evidence="10" type="ORF">CSA25_03020</name>
</gene>
<evidence type="ECO:0000256" key="5">
    <source>
        <dbReference type="ARBA" id="ARBA00022747"/>
    </source>
</evidence>
<comment type="similarity">
    <text evidence="1">Belongs to the N(4)/N(6)-methyltransferase family. N(4) subfamily.</text>
</comment>
<dbReference type="GO" id="GO:0005737">
    <property type="term" value="C:cytoplasm"/>
    <property type="evidence" value="ECO:0007669"/>
    <property type="project" value="TreeGrafter"/>
</dbReference>
<keyword evidence="6" id="KW-0238">DNA-binding</keyword>
<dbReference type="PROSITE" id="PS00093">
    <property type="entry name" value="N4_MTASE"/>
    <property type="match status" value="1"/>
</dbReference>
<keyword evidence="5" id="KW-0680">Restriction system</keyword>
<evidence type="ECO:0000256" key="6">
    <source>
        <dbReference type="ARBA" id="ARBA00023125"/>
    </source>
</evidence>
<evidence type="ECO:0000256" key="2">
    <source>
        <dbReference type="ARBA" id="ARBA00022603"/>
    </source>
</evidence>
<dbReference type="Gene3D" id="3.40.50.150">
    <property type="entry name" value="Vaccinia Virus protein VP39"/>
    <property type="match status" value="1"/>
</dbReference>
<dbReference type="Pfam" id="PF01555">
    <property type="entry name" value="N6_N4_Mtase"/>
    <property type="match status" value="1"/>
</dbReference>
<accession>A0A2G6MSH8</accession>
<dbReference type="InterPro" id="IPR017985">
    <property type="entry name" value="MeTrfase_CN4_CS"/>
</dbReference>
<dbReference type="AlphaFoldDB" id="A0A2G6MSH8"/>
<evidence type="ECO:0000256" key="4">
    <source>
        <dbReference type="ARBA" id="ARBA00022691"/>
    </source>
</evidence>
<dbReference type="SUPFAM" id="SSF53335">
    <property type="entry name" value="S-adenosyl-L-methionine-dependent methyltransferases"/>
    <property type="match status" value="1"/>
</dbReference>
<sequence>MKTIHKHYICNAEKMKKVADRSVGLVVTSPPYPMIDMWDNIFSRQNPKIETALRKVDGRLAFELMHQVLDRVWKEIFRVLLPGGFACINIGDATRTLGDNFALYPNHARILHAAQALGFTALPCILWRKQTNAPNKFMGSGMLPAGAYVTLEHEYILILRKGGKREFTTPETKENRRQSALFWEERNQWFSDIWIDLKGTRQAMGKQKNRGRSGAFPFELAYRLINMYSVKQDLVLDPFLGTGTTTLAAMAAGRNSTGYEIDPSLLENFYDKCQQDSLDHFSSVIQHRIDLHNEFVKGRLEAGKPMKYENIHYGFPVVTRQEKELMFSIPVSVEHQGDESIGVNYELPSRETKNTVTAAQNTPVVPGTSGAKSKMDGLLFPDFDSDS</sequence>
<dbReference type="PANTHER" id="PTHR13370">
    <property type="entry name" value="RNA METHYLASE-RELATED"/>
    <property type="match status" value="1"/>
</dbReference>
<keyword evidence="4" id="KW-0949">S-adenosyl-L-methionine</keyword>
<evidence type="ECO:0000313" key="10">
    <source>
        <dbReference type="EMBL" id="PIE62880.1"/>
    </source>
</evidence>
<dbReference type="PRINTS" id="PR00508">
    <property type="entry name" value="S21N4MTFRASE"/>
</dbReference>
<reference evidence="10 11" key="1">
    <citation type="submission" date="2017-10" db="EMBL/GenBank/DDBJ databases">
        <title>Novel microbial diversity and functional potential in the marine mammal oral microbiome.</title>
        <authorList>
            <person name="Dudek N.K."/>
            <person name="Sun C.L."/>
            <person name="Burstein D."/>
            <person name="Kantor R.S."/>
            <person name="Aliaga Goltsman D.S."/>
            <person name="Bik E.M."/>
            <person name="Thomas B.C."/>
            <person name="Banfield J.F."/>
            <person name="Relman D.A."/>
        </authorList>
    </citation>
    <scope>NUCLEOTIDE SEQUENCE [LARGE SCALE GENOMIC DNA]</scope>
    <source>
        <strain evidence="10">DOLJORAL78_47_202</strain>
    </source>
</reference>
<keyword evidence="3" id="KW-0808">Transferase</keyword>
<evidence type="ECO:0000256" key="3">
    <source>
        <dbReference type="ARBA" id="ARBA00022679"/>
    </source>
</evidence>
<comment type="caution">
    <text evidence="10">The sequence shown here is derived from an EMBL/GenBank/DDBJ whole genome shotgun (WGS) entry which is preliminary data.</text>
</comment>
<dbReference type="GO" id="GO:0003677">
    <property type="term" value="F:DNA binding"/>
    <property type="evidence" value="ECO:0007669"/>
    <property type="project" value="UniProtKB-KW"/>
</dbReference>
<name>A0A2G6MSH8_9BACT</name>
<organism evidence="10 11">
    <name type="scientific">Desulfobacter postgatei</name>
    <dbReference type="NCBI Taxonomy" id="2293"/>
    <lineage>
        <taxon>Bacteria</taxon>
        <taxon>Pseudomonadati</taxon>
        <taxon>Thermodesulfobacteriota</taxon>
        <taxon>Desulfobacteria</taxon>
        <taxon>Desulfobacterales</taxon>
        <taxon>Desulfobacteraceae</taxon>
        <taxon>Desulfobacter</taxon>
    </lineage>
</organism>
<proteinExistence type="inferred from homology"/>
<keyword evidence="2 10" id="KW-0489">Methyltransferase</keyword>
<dbReference type="PANTHER" id="PTHR13370:SF3">
    <property type="entry name" value="TRNA (GUANINE(10)-N2)-METHYLTRANSFERASE HOMOLOG"/>
    <property type="match status" value="1"/>
</dbReference>
<dbReference type="EMBL" id="PDTI01000026">
    <property type="protein sequence ID" value="PIE62880.1"/>
    <property type="molecule type" value="Genomic_DNA"/>
</dbReference>
<evidence type="ECO:0000256" key="8">
    <source>
        <dbReference type="RuleBase" id="RU362026"/>
    </source>
</evidence>
<dbReference type="GO" id="GO:0009307">
    <property type="term" value="P:DNA restriction-modification system"/>
    <property type="evidence" value="ECO:0007669"/>
    <property type="project" value="UniProtKB-KW"/>
</dbReference>
<dbReference type="GO" id="GO:0032259">
    <property type="term" value="P:methylation"/>
    <property type="evidence" value="ECO:0007669"/>
    <property type="project" value="UniProtKB-KW"/>
</dbReference>
<protein>
    <recommendedName>
        <fullName evidence="8">Methyltransferase</fullName>
        <ecNumber evidence="8">2.1.1.-</ecNumber>
    </recommendedName>
</protein>
<dbReference type="InterPro" id="IPR029063">
    <property type="entry name" value="SAM-dependent_MTases_sf"/>
</dbReference>
<dbReference type="GO" id="GO:0015667">
    <property type="term" value="F:site-specific DNA-methyltransferase (cytosine-N4-specific) activity"/>
    <property type="evidence" value="ECO:0007669"/>
    <property type="project" value="UniProtKB-EC"/>
</dbReference>
<evidence type="ECO:0000256" key="7">
    <source>
        <dbReference type="ARBA" id="ARBA00049120"/>
    </source>
</evidence>